<accession>A0AA94L2G8</accession>
<name>A0AA94L2G8_DESDE</name>
<dbReference type="Proteomes" id="UP000182680">
    <property type="component" value="Unassembled WGS sequence"/>
</dbReference>
<evidence type="ECO:0000313" key="2">
    <source>
        <dbReference type="EMBL" id="SFW53058.1"/>
    </source>
</evidence>
<dbReference type="EMBL" id="FPIW01000029">
    <property type="protein sequence ID" value="SFW53058.1"/>
    <property type="molecule type" value="Genomic_DNA"/>
</dbReference>
<keyword evidence="1" id="KW-0472">Membrane</keyword>
<feature type="transmembrane region" description="Helical" evidence="1">
    <location>
        <begin position="209"/>
        <end position="228"/>
    </location>
</feature>
<dbReference type="RefSeq" id="WP_072311939.1">
    <property type="nucleotide sequence ID" value="NZ_FPIW01000029.1"/>
</dbReference>
<feature type="transmembrane region" description="Helical" evidence="1">
    <location>
        <begin position="29"/>
        <end position="46"/>
    </location>
</feature>
<organism evidence="2 3">
    <name type="scientific">Desulfovibrio desulfuricans</name>
    <dbReference type="NCBI Taxonomy" id="876"/>
    <lineage>
        <taxon>Bacteria</taxon>
        <taxon>Pseudomonadati</taxon>
        <taxon>Thermodesulfobacteriota</taxon>
        <taxon>Desulfovibrionia</taxon>
        <taxon>Desulfovibrionales</taxon>
        <taxon>Desulfovibrionaceae</taxon>
        <taxon>Desulfovibrio</taxon>
    </lineage>
</organism>
<proteinExistence type="predicted"/>
<dbReference type="AlphaFoldDB" id="A0AA94L2G8"/>
<keyword evidence="1" id="KW-0812">Transmembrane</keyword>
<reference evidence="3" key="1">
    <citation type="submission" date="2016-11" db="EMBL/GenBank/DDBJ databases">
        <authorList>
            <person name="Jaros S."/>
            <person name="Januszkiewicz K."/>
            <person name="Wedrychowicz H."/>
        </authorList>
    </citation>
    <scope>NUCLEOTIDE SEQUENCE [LARGE SCALE GENOMIC DNA]</scope>
    <source>
        <strain evidence="3">DSM 7057</strain>
    </source>
</reference>
<comment type="caution">
    <text evidence="2">The sequence shown here is derived from an EMBL/GenBank/DDBJ whole genome shotgun (WGS) entry which is preliminary data.</text>
</comment>
<protein>
    <submittedName>
        <fullName evidence="2">Uncharacterized protein</fullName>
    </submittedName>
</protein>
<feature type="transmembrane region" description="Helical" evidence="1">
    <location>
        <begin position="249"/>
        <end position="275"/>
    </location>
</feature>
<evidence type="ECO:0000256" key="1">
    <source>
        <dbReference type="SAM" id="Phobius"/>
    </source>
</evidence>
<keyword evidence="1" id="KW-1133">Transmembrane helix</keyword>
<evidence type="ECO:0000313" key="3">
    <source>
        <dbReference type="Proteomes" id="UP000182680"/>
    </source>
</evidence>
<feature type="transmembrane region" description="Helical" evidence="1">
    <location>
        <begin position="176"/>
        <end position="197"/>
    </location>
</feature>
<feature type="transmembrane region" description="Helical" evidence="1">
    <location>
        <begin position="66"/>
        <end position="87"/>
    </location>
</feature>
<feature type="transmembrane region" description="Helical" evidence="1">
    <location>
        <begin position="130"/>
        <end position="150"/>
    </location>
</feature>
<gene>
    <name evidence="2" type="ORF">SAMN02910291_01707</name>
</gene>
<sequence length="301" mass="33945">MLIEKLQPLTDVFDWLHHSWERATTQRRVALLILWVYLLALLGVELNRQAMLPPWLAGVTPTSHFYAIHLAFTLILVLEVMSLVFIIPSSLSQSMGKQFEILTLILLRNAFKELAHLPEPVSVAGDMTPVLYIAISGTGALLVYLCLGLYKRIARRHMHFIQSPDMRMRYVMSKKLLALALFIIFMGTALRDFVLFVTTGGDQNFFETLYTILIFSDITMVLIAQRYMPAFHAVFRNSGFVIGTLLMRLALSAAPLWSPVIGLFAAFFVLALTWVTNYFTPPPPPDGAQEQSQPALPETTD</sequence>